<evidence type="ECO:0000313" key="4">
    <source>
        <dbReference type="EMBL" id="CBY21656.1"/>
    </source>
</evidence>
<dbReference type="PROSITE" id="PS51263">
    <property type="entry name" value="ADF_H"/>
    <property type="match status" value="1"/>
</dbReference>
<evidence type="ECO:0000256" key="2">
    <source>
        <dbReference type="ARBA" id="ARBA00023203"/>
    </source>
</evidence>
<dbReference type="InParanoid" id="E4WUX5"/>
<dbReference type="SUPFAM" id="SSF55753">
    <property type="entry name" value="Actin depolymerizing proteins"/>
    <property type="match status" value="1"/>
</dbReference>
<dbReference type="Gene3D" id="3.40.20.10">
    <property type="entry name" value="Severin"/>
    <property type="match status" value="1"/>
</dbReference>
<dbReference type="Pfam" id="PF00241">
    <property type="entry name" value="Cofilin_ADF"/>
    <property type="match status" value="1"/>
</dbReference>
<dbReference type="FunCoup" id="E4WUX5">
    <property type="interactions" value="6"/>
</dbReference>
<dbReference type="AlphaFoldDB" id="E4WUX5"/>
<dbReference type="InterPro" id="IPR017904">
    <property type="entry name" value="ADF/Cofilin"/>
</dbReference>
<feature type="domain" description="ADF-H" evidence="3">
    <location>
        <begin position="4"/>
        <end position="144"/>
    </location>
</feature>
<comment type="similarity">
    <text evidence="1">Belongs to the actin-binding proteins ADF family.</text>
</comment>
<organism evidence="4">
    <name type="scientific">Oikopleura dioica</name>
    <name type="common">Tunicate</name>
    <dbReference type="NCBI Taxonomy" id="34765"/>
    <lineage>
        <taxon>Eukaryota</taxon>
        <taxon>Metazoa</taxon>
        <taxon>Chordata</taxon>
        <taxon>Tunicata</taxon>
        <taxon>Appendicularia</taxon>
        <taxon>Copelata</taxon>
        <taxon>Oikopleuridae</taxon>
        <taxon>Oikopleura</taxon>
    </lineage>
</organism>
<evidence type="ECO:0000259" key="3">
    <source>
        <dbReference type="PROSITE" id="PS51263"/>
    </source>
</evidence>
<gene>
    <name evidence="4" type="ORF">GSOID_T00009430001</name>
</gene>
<dbReference type="GO" id="GO:0015629">
    <property type="term" value="C:actin cytoskeleton"/>
    <property type="evidence" value="ECO:0007669"/>
    <property type="project" value="InterPro"/>
</dbReference>
<dbReference type="InterPro" id="IPR002108">
    <property type="entry name" value="ADF-H"/>
</dbReference>
<dbReference type="PANTHER" id="PTHR11913">
    <property type="entry name" value="COFILIN-RELATED"/>
    <property type="match status" value="1"/>
</dbReference>
<dbReference type="EMBL" id="FN653017">
    <property type="protein sequence ID" value="CBY21656.1"/>
    <property type="molecule type" value="Genomic_DNA"/>
</dbReference>
<accession>E4WUX5</accession>
<dbReference type="OrthoDB" id="10249245at2759"/>
<dbReference type="InterPro" id="IPR029006">
    <property type="entry name" value="ADF-H/Gelsolin-like_dom_sf"/>
</dbReference>
<sequence>MASMSGVGANDKCVEMWEQLKAGKIKACQFKVENNEVVPIENTVIPKGTENAWKTFTNSLPENECVYAIYDIEITLDLGSGVSAGTRTKLTFIIWSPECAPIRQKMVSAASKDAIKKKLKGIQVEWQLTAPEDLEASDRIADLSSRTDIKGSGKILSYEGMKA</sequence>
<dbReference type="CDD" id="cd11286">
    <property type="entry name" value="ADF_cofilin_like"/>
    <property type="match status" value="1"/>
</dbReference>
<dbReference type="GO" id="GO:0003779">
    <property type="term" value="F:actin binding"/>
    <property type="evidence" value="ECO:0007669"/>
    <property type="project" value="UniProtKB-KW"/>
</dbReference>
<dbReference type="SMART" id="SM00102">
    <property type="entry name" value="ADF"/>
    <property type="match status" value="1"/>
</dbReference>
<proteinExistence type="inferred from homology"/>
<reference evidence="4" key="1">
    <citation type="journal article" date="2010" name="Science">
        <title>Plasticity of animal genome architecture unmasked by rapid evolution of a pelagic tunicate.</title>
        <authorList>
            <person name="Denoeud F."/>
            <person name="Henriet S."/>
            <person name="Mungpakdee S."/>
            <person name="Aury J.M."/>
            <person name="Da Silva C."/>
            <person name="Brinkmann H."/>
            <person name="Mikhaleva J."/>
            <person name="Olsen L.C."/>
            <person name="Jubin C."/>
            <person name="Canestro C."/>
            <person name="Bouquet J.M."/>
            <person name="Danks G."/>
            <person name="Poulain J."/>
            <person name="Campsteijn C."/>
            <person name="Adamski M."/>
            <person name="Cross I."/>
            <person name="Yadetie F."/>
            <person name="Muffato M."/>
            <person name="Louis A."/>
            <person name="Butcher S."/>
            <person name="Tsagkogeorga G."/>
            <person name="Konrad A."/>
            <person name="Singh S."/>
            <person name="Jensen M.F."/>
            <person name="Cong E.H."/>
            <person name="Eikeseth-Otteraa H."/>
            <person name="Noel B."/>
            <person name="Anthouard V."/>
            <person name="Porcel B.M."/>
            <person name="Kachouri-Lafond R."/>
            <person name="Nishino A."/>
            <person name="Ugolini M."/>
            <person name="Chourrout P."/>
            <person name="Nishida H."/>
            <person name="Aasland R."/>
            <person name="Huzurbazar S."/>
            <person name="Westhof E."/>
            <person name="Delsuc F."/>
            <person name="Lehrach H."/>
            <person name="Reinhardt R."/>
            <person name="Weissenbach J."/>
            <person name="Roy S.W."/>
            <person name="Artiguenave F."/>
            <person name="Postlethwait J.H."/>
            <person name="Manak J.R."/>
            <person name="Thompson E.M."/>
            <person name="Jaillon O."/>
            <person name="Du Pasquier L."/>
            <person name="Boudinot P."/>
            <person name="Liberles D.A."/>
            <person name="Volff J.N."/>
            <person name="Philippe H."/>
            <person name="Lenhard B."/>
            <person name="Roest Crollius H."/>
            <person name="Wincker P."/>
            <person name="Chourrout D."/>
        </authorList>
    </citation>
    <scope>NUCLEOTIDE SEQUENCE [LARGE SCALE GENOMIC DNA]</scope>
</reference>
<dbReference type="GO" id="GO:0030042">
    <property type="term" value="P:actin filament depolymerization"/>
    <property type="evidence" value="ECO:0007669"/>
    <property type="project" value="InterPro"/>
</dbReference>
<keyword evidence="2" id="KW-0009">Actin-binding</keyword>
<protein>
    <recommendedName>
        <fullName evidence="3">ADF-H domain-containing protein</fullName>
    </recommendedName>
</protein>
<keyword evidence="5" id="KW-1185">Reference proteome</keyword>
<name>E4WUX5_OIKDI</name>
<evidence type="ECO:0000313" key="5">
    <source>
        <dbReference type="Proteomes" id="UP000001307"/>
    </source>
</evidence>
<dbReference type="Proteomes" id="UP000001307">
    <property type="component" value="Unassembled WGS sequence"/>
</dbReference>
<evidence type="ECO:0000256" key="1">
    <source>
        <dbReference type="ARBA" id="ARBA00006844"/>
    </source>
</evidence>